<keyword evidence="1" id="KW-0812">Transmembrane</keyword>
<protein>
    <submittedName>
        <fullName evidence="2">Unannotated protein</fullName>
    </submittedName>
</protein>
<feature type="transmembrane region" description="Helical" evidence="1">
    <location>
        <begin position="294"/>
        <end position="319"/>
    </location>
</feature>
<reference evidence="2" key="1">
    <citation type="submission" date="2020-05" db="EMBL/GenBank/DDBJ databases">
        <authorList>
            <person name="Chiriac C."/>
            <person name="Salcher M."/>
            <person name="Ghai R."/>
            <person name="Kavagutti S V."/>
        </authorList>
    </citation>
    <scope>NUCLEOTIDE SEQUENCE</scope>
</reference>
<dbReference type="AlphaFoldDB" id="A0A6J7S0Q0"/>
<feature type="transmembrane region" description="Helical" evidence="1">
    <location>
        <begin position="89"/>
        <end position="108"/>
    </location>
</feature>
<feature type="transmembrane region" description="Helical" evidence="1">
    <location>
        <begin position="233"/>
        <end position="253"/>
    </location>
</feature>
<organism evidence="2">
    <name type="scientific">freshwater metagenome</name>
    <dbReference type="NCBI Taxonomy" id="449393"/>
    <lineage>
        <taxon>unclassified sequences</taxon>
        <taxon>metagenomes</taxon>
        <taxon>ecological metagenomes</taxon>
    </lineage>
</organism>
<evidence type="ECO:0000313" key="2">
    <source>
        <dbReference type="EMBL" id="CAB5034198.1"/>
    </source>
</evidence>
<accession>A0A6J7S0Q0</accession>
<gene>
    <name evidence="2" type="ORF">UFOPK4112_01997</name>
</gene>
<keyword evidence="1" id="KW-0472">Membrane</keyword>
<feature type="transmembrane region" description="Helical" evidence="1">
    <location>
        <begin position="394"/>
        <end position="412"/>
    </location>
</feature>
<feature type="transmembrane region" description="Helical" evidence="1">
    <location>
        <begin position="140"/>
        <end position="157"/>
    </location>
</feature>
<feature type="transmembrane region" description="Helical" evidence="1">
    <location>
        <begin position="164"/>
        <end position="197"/>
    </location>
</feature>
<feature type="transmembrane region" description="Helical" evidence="1">
    <location>
        <begin position="365"/>
        <end position="382"/>
    </location>
</feature>
<feature type="transmembrane region" description="Helical" evidence="1">
    <location>
        <begin position="203"/>
        <end position="221"/>
    </location>
</feature>
<dbReference type="EMBL" id="CAFBPM010000057">
    <property type="protein sequence ID" value="CAB5034198.1"/>
    <property type="molecule type" value="Genomic_DNA"/>
</dbReference>
<feature type="transmembrane region" description="Helical" evidence="1">
    <location>
        <begin position="331"/>
        <end position="353"/>
    </location>
</feature>
<feature type="transmembrane region" description="Helical" evidence="1">
    <location>
        <begin position="115"/>
        <end position="134"/>
    </location>
</feature>
<sequence length="555" mass="62206">MVGSNYLKMSKFRAINIESRHIKKLPLFLLTVISLLMAIHLHYRSPDFPYSTDSASYIEQARNLVNSGSLLSTPYGILPSNLDQIENKLFPIGFSVVLAALSTFGFDAKDVAIEISHWSAILLPWLIYFCFRAALGSRGALVIACLICISPSVLLNSPMGLTDMFALALAIGAISLTLNARSTLVFIFSGILAGMAYTVRNAHLALLISIGLYYFYLWFSDNTKDRPTLYKHLAGQFFGISIIVFPILMRNIYLFGKPNPYQMAPSTIGFIENLRTYIDALIKDLTACNGFANYIAWSIPGLVGLILVVSCLCWLFSKYTWYNLEAAGRKLIVLSTIYAVVGSCVVIVARTRYQWGEVISIRHTLQYTPFFLTIILAPVLGYSTGRFSKFLRVFKVALVVSLVLFHINYALFSEAFQNRNNNNPTLLNAYEIGENHLCAKENNVFLVSNWAYVFRIKCAARVRQIEPINIAYNKDMQALIAGNEGYNNLIAAIDDVKHHAMGRPIHIGFFPGSFGLEARNFPLQSANQQKLLDSGWAIIRNDEHGLLIKYEKNML</sequence>
<name>A0A6J7S0Q0_9ZZZZ</name>
<keyword evidence="1" id="KW-1133">Transmembrane helix</keyword>
<proteinExistence type="predicted"/>
<feature type="transmembrane region" description="Helical" evidence="1">
    <location>
        <begin position="25"/>
        <end position="43"/>
    </location>
</feature>
<evidence type="ECO:0000256" key="1">
    <source>
        <dbReference type="SAM" id="Phobius"/>
    </source>
</evidence>